<dbReference type="AlphaFoldDB" id="A0AAD7TQ01"/>
<keyword evidence="1" id="KW-0472">Membrane</keyword>
<feature type="transmembrane region" description="Helical" evidence="1">
    <location>
        <begin position="434"/>
        <end position="454"/>
    </location>
</feature>
<reference evidence="2" key="1">
    <citation type="submission" date="2022-11" db="EMBL/GenBank/DDBJ databases">
        <title>Genome Sequence of Cubamyces cubensis.</title>
        <authorList>
            <person name="Buettner E."/>
        </authorList>
    </citation>
    <scope>NUCLEOTIDE SEQUENCE</scope>
    <source>
        <strain evidence="2">MPL-01</strain>
    </source>
</reference>
<keyword evidence="1" id="KW-1133">Transmembrane helix</keyword>
<dbReference type="EMBL" id="JAPEVG010000202">
    <property type="protein sequence ID" value="KAJ8474010.1"/>
    <property type="molecule type" value="Genomic_DNA"/>
</dbReference>
<keyword evidence="1" id="KW-0812">Transmembrane</keyword>
<evidence type="ECO:0000313" key="3">
    <source>
        <dbReference type="Proteomes" id="UP001215151"/>
    </source>
</evidence>
<accession>A0AAD7TQ01</accession>
<feature type="transmembrane region" description="Helical" evidence="1">
    <location>
        <begin position="401"/>
        <end position="422"/>
    </location>
</feature>
<dbReference type="Proteomes" id="UP001215151">
    <property type="component" value="Unassembled WGS sequence"/>
</dbReference>
<gene>
    <name evidence="2" type="ORF">ONZ51_g7486</name>
</gene>
<protein>
    <submittedName>
        <fullName evidence="2">Uncharacterized protein</fullName>
    </submittedName>
</protein>
<feature type="transmembrane region" description="Helical" evidence="1">
    <location>
        <begin position="352"/>
        <end position="372"/>
    </location>
</feature>
<evidence type="ECO:0000313" key="2">
    <source>
        <dbReference type="EMBL" id="KAJ8474010.1"/>
    </source>
</evidence>
<name>A0AAD7TQ01_9APHY</name>
<evidence type="ECO:0000256" key="1">
    <source>
        <dbReference type="SAM" id="Phobius"/>
    </source>
</evidence>
<comment type="caution">
    <text evidence="2">The sequence shown here is derived from an EMBL/GenBank/DDBJ whole genome shotgun (WGS) entry which is preliminary data.</text>
</comment>
<keyword evidence="3" id="KW-1185">Reference proteome</keyword>
<proteinExistence type="predicted"/>
<organism evidence="2 3">
    <name type="scientific">Trametes cubensis</name>
    <dbReference type="NCBI Taxonomy" id="1111947"/>
    <lineage>
        <taxon>Eukaryota</taxon>
        <taxon>Fungi</taxon>
        <taxon>Dikarya</taxon>
        <taxon>Basidiomycota</taxon>
        <taxon>Agaricomycotina</taxon>
        <taxon>Agaricomycetes</taxon>
        <taxon>Polyporales</taxon>
        <taxon>Polyporaceae</taxon>
        <taxon>Trametes</taxon>
    </lineage>
</organism>
<sequence>MSDYQQFSELCLSGLRPTTPVLTSRYASRKQSKPSNMIITPGMFSYAREREPSYLPQGWMPYVQPEGQVYFAFEADLRFVTDAYLYTTESQDRVVRFAKSARKAIEALQIAIPATAEIYLLPYDDEECGYYIVDHATHIVSWLEAVDLDQLCIPDVVSDSHLRYALEELYWQHIEQFPSHRLQCLSLAVDDLIAIFVHGEGDHLTSSNSTFPYVAKECKHFIRVLEAAKQRLDQAPSVCIVARLWSVVSRHRLQTHYAQERARLSRDQLILDRPEPRRGIMFTGASRALFGIPKTYAESLERLFADEIVFVNPWRDFMRGCREEWQQYLTWSLGLSILNALTFAMSQGSATIGHLSLACCAMTLLSSLFLLLRYNDAHQWCADQAATFLSSRQNASPGYRCTALAFAVPKAAFIWAAFLASLQTLVWLERATNVYALAAMAGLAVLAALPWSRWTRNAAAILPRWRRRTESEPEGIFKV</sequence>